<comment type="caution">
    <text evidence="8">The sequence shown here is derived from an EMBL/GenBank/DDBJ whole genome shotgun (WGS) entry which is preliminary data.</text>
</comment>
<dbReference type="Gene3D" id="1.25.40.10">
    <property type="entry name" value="Tetratricopeptide repeat domain"/>
    <property type="match status" value="2"/>
</dbReference>
<name>A0ABQ8T419_PERAM</name>
<keyword evidence="4 7" id="KW-0802">TPR repeat</keyword>
<dbReference type="InterPro" id="IPR019734">
    <property type="entry name" value="TPR_rpt"/>
</dbReference>
<dbReference type="PANTHER" id="PTHR13143">
    <property type="entry name" value="TETRATRICOPEPTIDE REPEAT PROTEIN 19"/>
    <property type="match status" value="1"/>
</dbReference>
<keyword evidence="9" id="KW-1185">Reference proteome</keyword>
<dbReference type="SUPFAM" id="SSF48452">
    <property type="entry name" value="TPR-like"/>
    <property type="match status" value="1"/>
</dbReference>
<proteinExistence type="inferred from homology"/>
<dbReference type="Pfam" id="PF13181">
    <property type="entry name" value="TPR_8"/>
    <property type="match status" value="1"/>
</dbReference>
<keyword evidence="3" id="KW-0677">Repeat</keyword>
<organism evidence="8 9">
    <name type="scientific">Periplaneta americana</name>
    <name type="common">American cockroach</name>
    <name type="synonym">Blatta americana</name>
    <dbReference type="NCBI Taxonomy" id="6978"/>
    <lineage>
        <taxon>Eukaryota</taxon>
        <taxon>Metazoa</taxon>
        <taxon>Ecdysozoa</taxon>
        <taxon>Arthropoda</taxon>
        <taxon>Hexapoda</taxon>
        <taxon>Insecta</taxon>
        <taxon>Pterygota</taxon>
        <taxon>Neoptera</taxon>
        <taxon>Polyneoptera</taxon>
        <taxon>Dictyoptera</taxon>
        <taxon>Blattodea</taxon>
        <taxon>Blattoidea</taxon>
        <taxon>Blattidae</taxon>
        <taxon>Blattinae</taxon>
        <taxon>Periplaneta</taxon>
    </lineage>
</organism>
<dbReference type="InterPro" id="IPR011990">
    <property type="entry name" value="TPR-like_helical_dom_sf"/>
</dbReference>
<protein>
    <submittedName>
        <fullName evidence="8">Uncharacterized protein</fullName>
    </submittedName>
</protein>
<accession>A0ABQ8T419</accession>
<dbReference type="SMART" id="SM00028">
    <property type="entry name" value="TPR"/>
    <property type="match status" value="5"/>
</dbReference>
<evidence type="ECO:0000256" key="1">
    <source>
        <dbReference type="ARBA" id="ARBA00004173"/>
    </source>
</evidence>
<sequence length="367" mass="42018">MSIFARNFGERVFKIVRIFGNDLRKYTPFSEINAVNRNNVTTLNLRYNPLRNYQSSITSYKVTHSEQNDFFLKSSSLFLSAGILSFFGLEKDDEKESELITTIKRGVLLTQKEEFKKAEQMFHLALKLAQEQQNYDGITFIYDMLANLAYDQEEYQKAEKLFVSVIQRLLSTGVSTTDNKVIHISLKLANIYKIQKDFRKAEEGFKFCKNHLQASVESGKKDEDTVLLWAMALDGYARFLVDAARLPEAFICFQKAYDLCVEINGEENEEIVVLLNDLGTICFIQNDLDKAVSFLKQAIAIGNKLPDMKDFSSVLLNLGTVYMKKGMVEEAKQFYEAAWKNAKRHKNSGVLKEVSSCMDELHHTKTG</sequence>
<evidence type="ECO:0000256" key="3">
    <source>
        <dbReference type="ARBA" id="ARBA00022737"/>
    </source>
</evidence>
<evidence type="ECO:0000256" key="5">
    <source>
        <dbReference type="ARBA" id="ARBA00022946"/>
    </source>
</evidence>
<evidence type="ECO:0000256" key="7">
    <source>
        <dbReference type="PROSITE-ProRule" id="PRU00339"/>
    </source>
</evidence>
<evidence type="ECO:0000256" key="6">
    <source>
        <dbReference type="ARBA" id="ARBA00023128"/>
    </source>
</evidence>
<reference evidence="8 9" key="1">
    <citation type="journal article" date="2022" name="Allergy">
        <title>Genome assembly and annotation of Periplaneta americana reveal a comprehensive cockroach allergen profile.</title>
        <authorList>
            <person name="Wang L."/>
            <person name="Xiong Q."/>
            <person name="Saelim N."/>
            <person name="Wang L."/>
            <person name="Nong W."/>
            <person name="Wan A.T."/>
            <person name="Shi M."/>
            <person name="Liu X."/>
            <person name="Cao Q."/>
            <person name="Hui J.H.L."/>
            <person name="Sookrung N."/>
            <person name="Leung T.F."/>
            <person name="Tungtrongchitr A."/>
            <person name="Tsui S.K.W."/>
        </authorList>
    </citation>
    <scope>NUCLEOTIDE SEQUENCE [LARGE SCALE GENOMIC DNA]</scope>
    <source>
        <strain evidence="8">PWHHKU_190912</strain>
    </source>
</reference>
<dbReference type="Proteomes" id="UP001148838">
    <property type="component" value="Unassembled WGS sequence"/>
</dbReference>
<evidence type="ECO:0000313" key="9">
    <source>
        <dbReference type="Proteomes" id="UP001148838"/>
    </source>
</evidence>
<dbReference type="PROSITE" id="PS50005">
    <property type="entry name" value="TPR"/>
    <property type="match status" value="1"/>
</dbReference>
<keyword evidence="5" id="KW-0809">Transit peptide</keyword>
<evidence type="ECO:0000313" key="8">
    <source>
        <dbReference type="EMBL" id="KAJ4441235.1"/>
    </source>
</evidence>
<evidence type="ECO:0000256" key="2">
    <source>
        <dbReference type="ARBA" id="ARBA00008219"/>
    </source>
</evidence>
<dbReference type="PANTHER" id="PTHR13143:SF6">
    <property type="entry name" value="TETRATRICOPEPTIDE REPEAT PROTEIN 19, MITOCHONDRIAL"/>
    <property type="match status" value="1"/>
</dbReference>
<feature type="repeat" description="TPR" evidence="7">
    <location>
        <begin position="312"/>
        <end position="345"/>
    </location>
</feature>
<comment type="similarity">
    <text evidence="2">Belongs to the TTC19 family.</text>
</comment>
<dbReference type="Pfam" id="PF13424">
    <property type="entry name" value="TPR_12"/>
    <property type="match status" value="1"/>
</dbReference>
<evidence type="ECO:0000256" key="4">
    <source>
        <dbReference type="ARBA" id="ARBA00022803"/>
    </source>
</evidence>
<keyword evidence="6" id="KW-0496">Mitochondrion</keyword>
<dbReference type="EMBL" id="JAJSOF020000015">
    <property type="protein sequence ID" value="KAJ4441235.1"/>
    <property type="molecule type" value="Genomic_DNA"/>
</dbReference>
<dbReference type="InterPro" id="IPR040395">
    <property type="entry name" value="TTC19"/>
</dbReference>
<gene>
    <name evidence="8" type="ORF">ANN_11086</name>
</gene>
<comment type="subcellular location">
    <subcellularLocation>
        <location evidence="1">Mitochondrion</location>
    </subcellularLocation>
</comment>